<keyword evidence="4" id="KW-1003">Cell membrane</keyword>
<dbReference type="InterPro" id="IPR013556">
    <property type="entry name" value="Flag_M-ring_C"/>
</dbReference>
<evidence type="ECO:0000256" key="6">
    <source>
        <dbReference type="ARBA" id="ARBA00022989"/>
    </source>
</evidence>
<evidence type="ECO:0000256" key="9">
    <source>
        <dbReference type="SAM" id="Phobius"/>
    </source>
</evidence>
<dbReference type="GO" id="GO:0071973">
    <property type="term" value="P:bacterial-type flagellum-dependent cell motility"/>
    <property type="evidence" value="ECO:0007669"/>
    <property type="project" value="InterPro"/>
</dbReference>
<feature type="domain" description="Flagellar M-ring N-terminal" evidence="10">
    <location>
        <begin position="48"/>
        <end position="217"/>
    </location>
</feature>
<dbReference type="PANTHER" id="PTHR30046:SF0">
    <property type="entry name" value="FLAGELLAR M-RING PROTEIN"/>
    <property type="match status" value="1"/>
</dbReference>
<comment type="subcellular location">
    <subcellularLocation>
        <location evidence="1">Bacterial flagellum basal body</location>
    </subcellularLocation>
    <subcellularLocation>
        <location evidence="2">Cell membrane</location>
        <topology evidence="2">Multi-pass membrane protein</topology>
    </subcellularLocation>
</comment>
<dbReference type="PANTHER" id="PTHR30046">
    <property type="entry name" value="FLAGELLAR M-RING PROTEIN"/>
    <property type="match status" value="1"/>
</dbReference>
<dbReference type="GO" id="GO:0009431">
    <property type="term" value="C:bacterial-type flagellum basal body, MS ring"/>
    <property type="evidence" value="ECO:0007669"/>
    <property type="project" value="InterPro"/>
</dbReference>
<evidence type="ECO:0000256" key="1">
    <source>
        <dbReference type="ARBA" id="ARBA00004117"/>
    </source>
</evidence>
<comment type="caution">
    <text evidence="12">The sequence shown here is derived from an EMBL/GenBank/DDBJ whole genome shotgun (WGS) entry which is preliminary data.</text>
</comment>
<dbReference type="PRINTS" id="PR01009">
    <property type="entry name" value="FLGMRINGFLIF"/>
</dbReference>
<reference evidence="12 13" key="1">
    <citation type="journal article" date="2016" name="Nat. Commun.">
        <title>Thousands of microbial genomes shed light on interconnected biogeochemical processes in an aquifer system.</title>
        <authorList>
            <person name="Anantharaman K."/>
            <person name="Brown C.T."/>
            <person name="Hug L.A."/>
            <person name="Sharon I."/>
            <person name="Castelle C.J."/>
            <person name="Probst A.J."/>
            <person name="Thomas B.C."/>
            <person name="Singh A."/>
            <person name="Wilkins M.J."/>
            <person name="Karaoz U."/>
            <person name="Brodie E.L."/>
            <person name="Williams K.H."/>
            <person name="Hubbard S.S."/>
            <person name="Banfield J.F."/>
        </authorList>
    </citation>
    <scope>NUCLEOTIDE SEQUENCE [LARGE SCALE GENOMIC DNA]</scope>
</reference>
<evidence type="ECO:0000256" key="2">
    <source>
        <dbReference type="ARBA" id="ARBA00004651"/>
    </source>
</evidence>
<comment type="similarity">
    <text evidence="3">Belongs to the FliF family.</text>
</comment>
<name>A0A1F4RDK0_UNCSA</name>
<evidence type="ECO:0000256" key="5">
    <source>
        <dbReference type="ARBA" id="ARBA00022692"/>
    </source>
</evidence>
<evidence type="ECO:0000259" key="10">
    <source>
        <dbReference type="Pfam" id="PF01514"/>
    </source>
</evidence>
<keyword evidence="8" id="KW-0975">Bacterial flagellum</keyword>
<keyword evidence="12" id="KW-0969">Cilium</keyword>
<keyword evidence="12" id="KW-0282">Flagellum</keyword>
<evidence type="ECO:0000256" key="3">
    <source>
        <dbReference type="ARBA" id="ARBA00007971"/>
    </source>
</evidence>
<dbReference type="InterPro" id="IPR043427">
    <property type="entry name" value="YscJ/FliF"/>
</dbReference>
<keyword evidence="7 9" id="KW-0472">Membrane</keyword>
<feature type="domain" description="Flagellar M-ring C-terminal" evidence="11">
    <location>
        <begin position="335"/>
        <end position="396"/>
    </location>
</feature>
<dbReference type="EMBL" id="METP01000022">
    <property type="protein sequence ID" value="OGC06261.1"/>
    <property type="molecule type" value="Genomic_DNA"/>
</dbReference>
<dbReference type="Proteomes" id="UP000176938">
    <property type="component" value="Unassembled WGS sequence"/>
</dbReference>
<dbReference type="GO" id="GO:0003774">
    <property type="term" value="F:cytoskeletal motor activity"/>
    <property type="evidence" value="ECO:0007669"/>
    <property type="project" value="InterPro"/>
</dbReference>
<accession>A0A1F4RDK0</accession>
<feature type="transmembrane region" description="Helical" evidence="9">
    <location>
        <begin position="15"/>
        <end position="34"/>
    </location>
</feature>
<evidence type="ECO:0000313" key="13">
    <source>
        <dbReference type="Proteomes" id="UP000176938"/>
    </source>
</evidence>
<organism evidence="12 13">
    <name type="scientific">candidate division WOR-1 bacterium RIFCSPLOWO2_02_FULL_46_20</name>
    <dbReference type="NCBI Taxonomy" id="1802567"/>
    <lineage>
        <taxon>Bacteria</taxon>
        <taxon>Bacillati</taxon>
        <taxon>Saganbacteria</taxon>
    </lineage>
</organism>
<sequence length="508" mass="55687">MAEPAVPAGFDVRRILLLGGVVFVLLFAALFFVFRSCSPAIRGTGGFTVIYSNLELRDAANVIARLKELTIPYEIRENGRAIAIPKLRADEARLGLAEKNLPAGGVVGWEIFDESKLGATDFDRRIQLIRAISGELSRTIRRIEAIEDVRVQIVMPETRLFAENVAPVTASVMLRLRPGAELSAGKINGIVHLVASSVENLLPENVTVIDNTGRILTAKTVGLTSGVINLPIKEEALAVPLQEVVTASEEVVAETAATPEAVKLTVEAEARAEIVSEEAVALTGRPPSPEEKILLKVQAKNELEEDLGGKAQEILNRFYPPNSVIVKVNVDFNSSQKDAMAEEAELKFSKLSAVILIDNRVEVSQELKEATYKSVAAAIGYNSKRGDRILLQKVPFHLATPPPEVIRSEVAKVLPPIVKEETTSLPILFWWRYLVWLIGVGTTILLIMYIFRLVKPKPAPVKVVPRQQVSEVRKPVDQAKASTLDRVKSMANGNPELVAEMLKKWLSE</sequence>
<dbReference type="InterPro" id="IPR006182">
    <property type="entry name" value="FliF_N_dom"/>
</dbReference>
<dbReference type="NCBIfam" id="TIGR00206">
    <property type="entry name" value="fliF"/>
    <property type="match status" value="1"/>
</dbReference>
<evidence type="ECO:0000313" key="12">
    <source>
        <dbReference type="EMBL" id="OGC06261.1"/>
    </source>
</evidence>
<dbReference type="Pfam" id="PF08345">
    <property type="entry name" value="YscJ_FliF_C"/>
    <property type="match status" value="1"/>
</dbReference>
<protein>
    <submittedName>
        <fullName evidence="12">Flagellar M-ring protein FliF</fullName>
    </submittedName>
</protein>
<keyword evidence="6 9" id="KW-1133">Transmembrane helix</keyword>
<evidence type="ECO:0000256" key="8">
    <source>
        <dbReference type="ARBA" id="ARBA00023143"/>
    </source>
</evidence>
<dbReference type="GO" id="GO:0005886">
    <property type="term" value="C:plasma membrane"/>
    <property type="evidence" value="ECO:0007669"/>
    <property type="project" value="UniProtKB-SubCell"/>
</dbReference>
<dbReference type="InterPro" id="IPR045851">
    <property type="entry name" value="AMP-bd_C_sf"/>
</dbReference>
<dbReference type="InterPro" id="IPR000067">
    <property type="entry name" value="FlgMring_FliF"/>
</dbReference>
<dbReference type="AlphaFoldDB" id="A0A1F4RDK0"/>
<keyword evidence="12" id="KW-0966">Cell projection</keyword>
<evidence type="ECO:0000259" key="11">
    <source>
        <dbReference type="Pfam" id="PF08345"/>
    </source>
</evidence>
<dbReference type="Gene3D" id="3.30.300.30">
    <property type="match status" value="1"/>
</dbReference>
<feature type="transmembrane region" description="Helical" evidence="9">
    <location>
        <begin position="430"/>
        <end position="451"/>
    </location>
</feature>
<gene>
    <name evidence="12" type="ORF">A3H38_00980</name>
</gene>
<proteinExistence type="inferred from homology"/>
<dbReference type="Pfam" id="PF01514">
    <property type="entry name" value="YscJ_FliF"/>
    <property type="match status" value="1"/>
</dbReference>
<evidence type="ECO:0000256" key="7">
    <source>
        <dbReference type="ARBA" id="ARBA00023136"/>
    </source>
</evidence>
<evidence type="ECO:0000256" key="4">
    <source>
        <dbReference type="ARBA" id="ARBA00022475"/>
    </source>
</evidence>
<keyword evidence="5 9" id="KW-0812">Transmembrane</keyword>